<accession>A0AAU9Y2U0</accession>
<dbReference type="SUPFAM" id="SSF48452">
    <property type="entry name" value="TPR-like"/>
    <property type="match status" value="1"/>
</dbReference>
<dbReference type="InterPro" id="IPR036770">
    <property type="entry name" value="Ankyrin_rpt-contain_sf"/>
</dbReference>
<evidence type="ECO:0000256" key="2">
    <source>
        <dbReference type="SAM" id="MobiDB-lite"/>
    </source>
</evidence>
<proteinExistence type="predicted"/>
<feature type="compositionally biased region" description="Basic and acidic residues" evidence="2">
    <location>
        <begin position="629"/>
        <end position="639"/>
    </location>
</feature>
<feature type="region of interest" description="Disordered" evidence="2">
    <location>
        <begin position="540"/>
        <end position="585"/>
    </location>
</feature>
<sequence length="5599" mass="642795">MADFPDWRVESPEDSAFKWLCEGQYMKAILSFESWILRTKHTWTDDKEKKLGDLYRGLAEAYWHVHCPDDALEQILRCVWENCHEFSERHVSHWSILADKQVENPEFKLKGYQIALQFVPPHDLFKRSHLLSKMLLFCCESGSSFQIMAGLFMCAANEIEVCEQEDLAKIWLDCGKKILPFRDSLKISVECFTLAQRFLPSDEDKMKARLCFLRAKTILAIGESSQYAQAKKDAQTYVALRPSKTKGYSLLWECSLRCHNYKEALVNFGIAQETLKDRQEEKYQEFYKFFTSAVSQKASEVFKEECPVAGCLVERLISEFTAKETVKYLSVLFLDGCWATTCDASCVPLDMVLKSDIENRDELVKILLEKKALPNGLLNRSKSPLSICIEEDRLDLALILLKYGADEKELVQKDGETALHASLQIALNSKKGNLEIFQFFLDGKRSDAVDVQDKDGNTLLHLLCQGRMNSKKREAMNLVLRAGAKTSIVNNKKESPIDLLCKQRQGLHFSIINLIGFSRRRFFNDERITLLSSASECFESSSSCETNTPEQESKNEGNEVEGERNLTERSKNISRKRKIDKKATSKQSVLSTNSIVGVQTESLSVIRRDIGSMIQNLDIRDWIKKNESTEVVERSENPKNESGQTQGDRVVQLKLASDDRGLEQEDESRSFLRDEEQCSSISDTTEYCIKGAFEGLPWEVECTAEVRKVLESERLEPWKIKLFVEKVRTLALGRHNWSQDLCKILKGVPKNCGMRLYEAKLTKAARIIWECAVAFSPQYSYEDEKGKVTIYSEVIRVWDIVFDHDNISRAKDNIVTSFIRGKEGVARKELKRLSRGEASPDQGPNLYCRRSRDFLSGYPTLLAVPKENVLRNEANEDQVTFFPPVSHNDNEYQVLKFYHLSTAMIQTILKQQPCNVVLDFPFRVTEEEHAIINFEPSPQSSIILIGRSGTGKTTCILYRLWRDFENYWGNAVKSGPLMPKKIGFLPEDQWDSDSSKVNVPAGRQLDENEDGCSREVTSKDDDGIASFLSPSPESEESLEHFHQLFVTKNGVLCQQISKNFIALSHASSFVEHSTKAYTVKPVKLQEIDDSATGWPQFLNARDFYVMLDTSLPEPYFFPRNDDGSLGPRAQNWGEEDNRFSDIPLLEEDDAKDNSDEEDEHTEVEISSLEKDKEMVLISYDIFEKQLWPMVCKKKKDGNFHPSLVWMEIRSFIKGSYEALHTKNGYLCLEKYQEIGQKRAPNFTADREAIYKLFLSYEKVRKSSNMFDENDLVFDLYRRLRQGGVPDWSIHKLYVDETQDFTQAELMLLISCCRDPNGIFLTGDTAQSIMQGISFRFEDLRSLFYYMKKNCKDEGAQTQVVVPELKKLIWNYRSHSGILNLASSVVSILQEYFPESFDKLDQDQGQLDGPKPVLLESCSPSDLAIILRGYKRKTTAIEFGAHQAILVASNEARERLPEELSHALVLTIYEAKGLEFDDVLVYNFFKDSKARIEWGTVTHFLLNVSESETGNSLEFQSRPVLFDPDRHKLLKAELKQLYTAVTRARANVWFFDEDEENRRPVFEYFEQLGLAEVVSLKEEGEGSTSGNQPLEKMFPKESSLMEWQNQGDFFYSKKLWNVAEKCFKKSGNEDMSRRCKAYLQADYALSLRNDPQRQKDEFLRAAYQFLQCKMIRQTKACLYNAREHSLFASLLQKLGKERKAATVFERNGHFLEASQCLEATADYRGAVDTLLRGSLCNKAIEVVKRFSKLTLEEQKLTKHPGRTLDELYLELAEFNRRRGNTADMSSSLQHVESTDTRIEFLMKHRFLEDAAKELEKLGRSREAANIMRENGSFLIAAKYAQTSGNSVLAADCIFAHVRVSKTMTDEERQARLEEAKRLYEVGKKKNSLAEVLLRQAKLSRDAKKVLQAMEIFSDPSVSNTCSNLECVETLVEMVGDDSKILDKKNWTLVKLVESVIKLILSLDIPAPDFKTQKALERCEEHFGIYREGDPKTRVVRFKEGDRFLSISLALEKDTLAGSKWELNLQHVRTRIAENLLHRMINLIPKVRKFLRKEIDSHKTCQMFLVGMPCSDESCQYQHCLPTKESTDSLFWALSHEVYLDVQANDFLKLEEKYSSHETSHNFGSRRPLSTSTKELRKPFPKDSYQSCRNFLQFFFSPIGISSSIRLRKYISLVRSRKFIQQSLYKCVDMLWRSQLTRQERISDINCFFTVSNLLQLLGSPPGTILSWIKEEEKYFWITFPYESQNRKPRILKSVGMVIEENPLRCTLFSRWWEDSKRLLHVHGRILDSGHYAVRRFLKMSANPGKQLPFPDPRNFLSIMEYQFVVHVALAVFVSSLSLRVCLPRSYLSVVTFWDALNCTTSNHFEIHRAVELFRFSSTTIARVKRFLGDMVSLMLGGYFPKFNVLDHVLRTQSCIDSGETERAIILVLTMLCNCGQLLPTENEITLLRNLFAQVPDEVILPKRISSCLEQVRQAKGLRQIVTILQDLLKNRKEELCDVYWRFRTIRGDEVDFKRYIDTFNTDADTLSTLIHETPELSGDDALEPEEEHSPHIEEDQPTSDLDPSSNSMLQDIEKEEAMRAELWKKEMTSETGEHAEVDFGQAITQNDISTPFVNAKVDKSGCGVCNVFFSNEQTGLEENLEQANEPGHYANDFESHLSENSPHWEKLEQFNAYESLIIQKVVPLQFMFETLVKKVEDQLEIAGKQNMPLSILSNMLNKVKMTFAALREVTSTIQQEGNWAETTLVERAVMALTKSLEACQEELQKETQPRDHDSLKSAKDVEDVEDVEYLHLGPEALQAAAFDWLNQGFYFEAIDGFQRVIWRLAKKSRCDETLQNLGKLRRGLAQAFYCIDKVQDALNEIQLCITEGNHVRSEERTNLWIALADKRGTHSRERQLAFVGYEIALHFVPSRNFLLMSNLLSKMLLLCGEMGPSFAQKATTFIKKAQEIQTCPSQELADIWFNCGKRLMESKSFVKISLECFALAETFLPEPDKLIKANISHSRASAILSASLSSHYQLAVNDARTYVEQFPSFEGYTLLWKCCLCVQECNDALTTFKKAQEIMEDKRDRRYKEFVKFFSTAVGQKAFQVFEAEVPVPKYFVEKLITESVKTEAIENLSTLFCKGSWATDCDASCVPLDLVLKWDDENCNRLLTTLLEKKALARGLPNSSKSPLKICLERDNSELAVILLQYGADDNDLVEKDGDSILHESLRIGLRKGNFAILKFFLDEKRYSVNLQDADGNTLLHILCRGKINSKRQEAMQLVLEAGGNPLISNKQKQKPMDLLTALVRDNRRNLLSSALENFNTEPSLDSNYAEQNLEEKLDGAKVERSSIEEPESPRPLSDNPTTPPSMSSSKSNNLKKEPLTIVRERVLSLIKKLDVRDLLKTSKKVKKVIPQEKAELYVNREEQYCGSHQQQICRVEEDNRTFLKHESNEFHVDKGNDDNVVKLSSFEGLPWDVECTAKVWKILSDKRLESWIKERFFDKVRSLAQGRDNWTPHLCKRLEGLPKSRGMLLYETRLTDAARIIWECAVAFSPRYSDKDSEMKSTIYSETIRIWDIEFDHDNVSRAIENIVTSFTRGKGCNLRKELRGLPREEASQNQGPNLYVKLTQENMCASSSTQIRREEKAVNSEMSDDEVTFFPPASHNDNEYQVLKFYYLSSAMIQAIREQQLFNVEIDFPFRVTEEEYDIINFEPTPQSSIILIGRSGTGKTTCILYRLWKCFLQYWRSASKSGPWIPKNTVFLPKESPKSYLENPNPGHDVESTHIKLQKAQSSSDSEVADGDCDEVTACCLEDPSVQIRNGSESGERFEHLHQLFVTKNGVLCQEIQKNFKALSQACLFVKHDSRPDKAMPLKLQDVDDTSGSWPLFLNARDFYIMLDASLREPYFFPRSEDGSLQGRVQDWGEEGNRLSTIPVLDEDEDENEDSKDDTDEEEEEESLEPTEPTLHQGRSMILVSYSIFENYLWPKMCKKKKRISFHPSLVWMEIRSFIKGSYEALHTGSGHLSLENYERIGRKRASNFKDESRTEVYKLFRSYEHFRKLSNMFDENDVVFHLYHRLRQCVVPDWSIHELYVDETQDFTQAELMLLIRCCRDPNAIFLTGDTAQSVMRGISFRFEDLGSLFFYLNENYKAVGAQAEIVVPKRKQLILNYRSHSGVLSLASSVVDILQKYFPESFDKLDKDQGQLDGPKPVLLESCSPSDLAIILRGNKRETTTIEFGAHQVILVASNEARETLPEELSHALVLTIYEAKGLEFDDVLVYNFFKDSQACAEWRVVTQYLVEVVCNETGKVKSRPLAFNSEKHRILNSELKQLYTAVTRARANVWFFDEDEENRRPIFEYFEQLGLANVAKLQTDIGNDPCCSQALQNMFSRSSSPEEWEKQGKFFFSKKLWKVAEKCFTICGNGEMSQKCKAYVQADYARTLHSEPRRLKDEFLRAADQFLQCKMILETKVCLYNARERTLYASLLQKLGEEKDAIKWFERAGSFLEASRCLEKLGNYKEAVEVLIRGNLYQKAIDVLKRFEKLSSTDQKEILAPGRSLQELCLASAELSFKGGNMTEMHNSLKFVNPVEIRVEFLKKRKLLDDAANEFLKEGRAVEAAKIMREKGSFLVAADYAKRSGHHQLAADCTLALVRSTEDLPREEQAKHLREAKNLYKEAGQMNGFAEVLLAEAKCIADCTKAVEAAGIFNSPTNYNICGELECVGVMLDCTHPDHPGLSNINTSFAVRLVRDVLQLIKSLNASNLDVVTQKEIDRCEEYFGLFREVDPSKRVIRRKEGDRFLYFAQGLQRRPFAGNRWEMDLQDVRERIAEVLFNRVTQLIQSIRVLLDTTFITNQSCQNFLMGFPCNSGSCHLQHKPPSQNTNDALFKAILDEMYLDAQAYDFQKLEKKYDRWEINSPNPTKDSENPFPRDGFASCEKLLEFFFPASGQSADVPIHSYISYLRDGVPRFFKQRLFKFAEELWKKRANDEARLQSADVFLTVSHLLQLIGSPSSRILSWIADTEEEFRKNCVMLNGKPSIPKTVGIAVEEGPRMTFTSFLRWWEMSKTYLHAHGDILEAGHNAVRRFLSMTANPGKRLPYPSAKNCLDILEYFMCVFLTLFARLQQAQNSRDLVCLPARYLSVMLFWNTLNCTTSKHVEIYEAAFFSQSRPSTISRVKKFLCDMVSLMLGGYSQKFNVLKKVLHRKESIRTGEAERALILVLTLLCNSGHSVPHESEFRLLKNLYIKPLPEVKLPDRMVVCLEQVQEAKGIREIVVILQNLLREKGEKLCTVHWENVHRQLWWQEVNPECYRNNFCTNVLERLAQRTEELPAEEVIESKDVEEGLLDELNADEDHPIRDLDRSQTDKLEAIEREEVIQAESWEESNEMEALIPEEIPHQQDALEDPVNSYFSPFKVDQSGCSICNVRFSSEKSDKVQFSGEEWEKQPEDKNPISSSFTEYSTLESHQAVGSPHFKKIEEFNAYRRLFVDELLPQHTKLSSLTSQAESLLRTAEQHGRQMSILSNKMDEVKRAETNIADITNDIQLHCNWANLEPFKAAIAALKKALKSCEEEILSEKNSRLTDESRLVPSFVSDPSDWDLDNDQDGMAGRCAHVPGLRKKK</sequence>
<feature type="compositionally biased region" description="Basic and acidic residues" evidence="2">
    <location>
        <begin position="551"/>
        <end position="571"/>
    </location>
</feature>
<dbReference type="InterPro" id="IPR011990">
    <property type="entry name" value="TPR-like_helical_dom_sf"/>
</dbReference>
<evidence type="ECO:0000313" key="3">
    <source>
        <dbReference type="EMBL" id="CAH3165706.1"/>
    </source>
</evidence>
<feature type="region of interest" description="Disordered" evidence="2">
    <location>
        <begin position="1002"/>
        <end position="1024"/>
    </location>
</feature>
<keyword evidence="4" id="KW-1185">Reference proteome</keyword>
<dbReference type="InterPro" id="IPR027417">
    <property type="entry name" value="P-loop_NTPase"/>
</dbReference>
<dbReference type="PANTHER" id="PTHR21529">
    <property type="entry name" value="MAMMARY TURMOR VIRUS RECEPTOR HOMOLOG 1, 2 MTVR1, 2"/>
    <property type="match status" value="1"/>
</dbReference>
<feature type="compositionally biased region" description="Acidic residues" evidence="2">
    <location>
        <begin position="3916"/>
        <end position="3940"/>
    </location>
</feature>
<keyword evidence="1" id="KW-0175">Coiled coil</keyword>
<dbReference type="PANTHER" id="PTHR21529:SF4">
    <property type="entry name" value="TPR AND ANKYRIN REPEAT-CONTAINING PROTEIN 1"/>
    <property type="match status" value="1"/>
</dbReference>
<feature type="region of interest" description="Disordered" evidence="2">
    <location>
        <begin position="2117"/>
        <end position="2139"/>
    </location>
</feature>
<dbReference type="SMART" id="SM00248">
    <property type="entry name" value="ANK"/>
    <property type="match status" value="7"/>
</dbReference>
<feature type="region of interest" description="Disordered" evidence="2">
    <location>
        <begin position="629"/>
        <end position="648"/>
    </location>
</feature>
<dbReference type="EMBL" id="CALNXJ010000122">
    <property type="protein sequence ID" value="CAH3165706.1"/>
    <property type="molecule type" value="Genomic_DNA"/>
</dbReference>
<feature type="compositionally biased region" description="Basic and acidic residues" evidence="2">
    <location>
        <begin position="3321"/>
        <end position="3332"/>
    </location>
</feature>
<feature type="region of interest" description="Disordered" evidence="2">
    <location>
        <begin position="3911"/>
        <end position="3945"/>
    </location>
</feature>
<comment type="caution">
    <text evidence="3">The sequence shown here is derived from an EMBL/GenBank/DDBJ whole genome shotgun (WGS) entry which is preliminary data.</text>
</comment>
<feature type="compositionally biased region" description="Basic and acidic residues" evidence="2">
    <location>
        <begin position="1011"/>
        <end position="1022"/>
    </location>
</feature>
<dbReference type="Gene3D" id="3.40.50.300">
    <property type="entry name" value="P-loop containing nucleotide triphosphate hydrolases"/>
    <property type="match status" value="3"/>
</dbReference>
<feature type="compositionally biased region" description="Low complexity" evidence="2">
    <location>
        <begin position="3339"/>
        <end position="3357"/>
    </location>
</feature>
<name>A0AAU9Y2U0_9CNID</name>
<dbReference type="InterPro" id="IPR002110">
    <property type="entry name" value="Ankyrin_rpt"/>
</dbReference>
<organism evidence="3 4">
    <name type="scientific">Pocillopora meandrina</name>
    <dbReference type="NCBI Taxonomy" id="46732"/>
    <lineage>
        <taxon>Eukaryota</taxon>
        <taxon>Metazoa</taxon>
        <taxon>Cnidaria</taxon>
        <taxon>Anthozoa</taxon>
        <taxon>Hexacorallia</taxon>
        <taxon>Scleractinia</taxon>
        <taxon>Astrocoeniina</taxon>
        <taxon>Pocilloporidae</taxon>
        <taxon>Pocillopora</taxon>
    </lineage>
</organism>
<feature type="region of interest" description="Disordered" evidence="2">
    <location>
        <begin position="5570"/>
        <end position="5599"/>
    </location>
</feature>
<dbReference type="Gene3D" id="1.25.40.20">
    <property type="entry name" value="Ankyrin repeat-containing domain"/>
    <property type="match status" value="2"/>
</dbReference>
<feature type="region of interest" description="Disordered" evidence="2">
    <location>
        <begin position="2537"/>
        <end position="2565"/>
    </location>
</feature>
<evidence type="ECO:0000256" key="1">
    <source>
        <dbReference type="SAM" id="Coils"/>
    </source>
</evidence>
<protein>
    <recommendedName>
        <fullName evidence="5">TPR and ankyrin repeat-containing protein 1</fullName>
    </recommendedName>
</protein>
<evidence type="ECO:0000313" key="4">
    <source>
        <dbReference type="Proteomes" id="UP001159428"/>
    </source>
</evidence>
<dbReference type="InterPro" id="IPR039904">
    <property type="entry name" value="TRANK1"/>
</dbReference>
<gene>
    <name evidence="3" type="ORF">PMEA_00004341</name>
</gene>
<reference evidence="3 4" key="1">
    <citation type="submission" date="2022-05" db="EMBL/GenBank/DDBJ databases">
        <authorList>
            <consortium name="Genoscope - CEA"/>
            <person name="William W."/>
        </authorList>
    </citation>
    <scope>NUCLEOTIDE SEQUENCE [LARGE SCALE GENOMIC DNA]</scope>
</reference>
<dbReference type="SUPFAM" id="SSF48403">
    <property type="entry name" value="Ankyrin repeat"/>
    <property type="match status" value="2"/>
</dbReference>
<evidence type="ECO:0008006" key="5">
    <source>
        <dbReference type="Google" id="ProtNLM"/>
    </source>
</evidence>
<dbReference type="SUPFAM" id="SSF52540">
    <property type="entry name" value="P-loop containing nucleoside triphosphate hydrolases"/>
    <property type="match status" value="2"/>
</dbReference>
<feature type="region of interest" description="Disordered" evidence="2">
    <location>
        <begin position="3321"/>
        <end position="3362"/>
    </location>
</feature>
<dbReference type="Proteomes" id="UP001159428">
    <property type="component" value="Unassembled WGS sequence"/>
</dbReference>
<feature type="coiled-coil region" evidence="1">
    <location>
        <begin position="5500"/>
        <end position="5557"/>
    </location>
</feature>